<dbReference type="Pfam" id="PF00106">
    <property type="entry name" value="adh_short"/>
    <property type="match status" value="1"/>
</dbReference>
<dbReference type="Gene3D" id="3.40.50.720">
    <property type="entry name" value="NAD(P)-binding Rossmann-like Domain"/>
    <property type="match status" value="1"/>
</dbReference>
<evidence type="ECO:0000313" key="6">
    <source>
        <dbReference type="Proteomes" id="UP000305095"/>
    </source>
</evidence>
<dbReference type="FunFam" id="3.40.50.720:FF:000084">
    <property type="entry name" value="Short-chain dehydrogenase reductase"/>
    <property type="match status" value="1"/>
</dbReference>
<name>A0A4U6S595_BRAEL</name>
<evidence type="ECO:0000256" key="3">
    <source>
        <dbReference type="RuleBase" id="RU000363"/>
    </source>
</evidence>
<protein>
    <submittedName>
        <fullName evidence="5">SDR family oxidoreductase</fullName>
    </submittedName>
</protein>
<comment type="similarity">
    <text evidence="1 3">Belongs to the short-chain dehydrogenases/reductases (SDR) family.</text>
</comment>
<dbReference type="CDD" id="cd05233">
    <property type="entry name" value="SDR_c"/>
    <property type="match status" value="1"/>
</dbReference>
<dbReference type="PANTHER" id="PTHR43669:SF3">
    <property type="entry name" value="ALCOHOL DEHYDROGENASE, PUTATIVE (AFU_ORTHOLOGUE AFUA_3G03445)-RELATED"/>
    <property type="match status" value="1"/>
</dbReference>
<dbReference type="PANTHER" id="PTHR43669">
    <property type="entry name" value="5-KETO-D-GLUCONATE 5-REDUCTASE"/>
    <property type="match status" value="1"/>
</dbReference>
<dbReference type="PRINTS" id="PR00080">
    <property type="entry name" value="SDRFAMILY"/>
</dbReference>
<dbReference type="GO" id="GO:0016491">
    <property type="term" value="F:oxidoreductase activity"/>
    <property type="evidence" value="ECO:0007669"/>
    <property type="project" value="UniProtKB-KW"/>
</dbReference>
<gene>
    <name evidence="5" type="ORF">FDV58_06880</name>
</gene>
<proteinExistence type="inferred from homology"/>
<sequence length="311" mass="32347">MAPRHSPHSTNLPRRRGAPRPSRGTSGEKSMGANPALHHRPRDWMHQSRLAGLVALVVGGGSGIGEETARVIAANGGKVIVADNRKAAADDVAAAIVAAGGKAIPVAMDVASQADINAAVSTAVAVYGQLDIVVNAAAIVKAAPLETCDLEDWRLSFRVNVEGAIMLARSCLPTLRNSAHASIVHIASLSGIGAYPNGGAYGVTKAALIALTKTMAMEWVKYGIRVNVVSPGTVETPLMRAVLSPDDIEQRGPHSDAAARTAVGACGYDRLSRLADGVLRDRPEPQLRRRSLSGADGAELQRGSVTQLCVT</sequence>
<feature type="region of interest" description="Disordered" evidence="4">
    <location>
        <begin position="1"/>
        <end position="42"/>
    </location>
</feature>
<dbReference type="PROSITE" id="PS00061">
    <property type="entry name" value="ADH_SHORT"/>
    <property type="match status" value="1"/>
</dbReference>
<dbReference type="AlphaFoldDB" id="A0A4U6S595"/>
<evidence type="ECO:0000313" key="5">
    <source>
        <dbReference type="EMBL" id="TKV82218.1"/>
    </source>
</evidence>
<dbReference type="InterPro" id="IPR036291">
    <property type="entry name" value="NAD(P)-bd_dom_sf"/>
</dbReference>
<dbReference type="InterPro" id="IPR002347">
    <property type="entry name" value="SDR_fam"/>
</dbReference>
<reference evidence="5 6" key="1">
    <citation type="submission" date="2019-05" db="EMBL/GenBank/DDBJ databases">
        <title>Draft Genome of Bradyrhizobium elkanii strain SEMIA 938, Used in Commercial Inoculants for Lupinus spp. in Brazil.</title>
        <authorList>
            <person name="Hungria M."/>
            <person name="Delamuta J.R.M."/>
            <person name="Ribeiro R.A."/>
            <person name="Nogueira M.A."/>
        </authorList>
    </citation>
    <scope>NUCLEOTIDE SEQUENCE [LARGE SCALE GENOMIC DNA]</scope>
    <source>
        <strain evidence="5 6">Semia 938</strain>
    </source>
</reference>
<dbReference type="PRINTS" id="PR00081">
    <property type="entry name" value="GDHRDH"/>
</dbReference>
<dbReference type="InterPro" id="IPR020904">
    <property type="entry name" value="Sc_DH/Rdtase_CS"/>
</dbReference>
<comment type="caution">
    <text evidence="5">The sequence shown here is derived from an EMBL/GenBank/DDBJ whole genome shotgun (WGS) entry which is preliminary data.</text>
</comment>
<dbReference type="Proteomes" id="UP000305095">
    <property type="component" value="Unassembled WGS sequence"/>
</dbReference>
<evidence type="ECO:0000256" key="1">
    <source>
        <dbReference type="ARBA" id="ARBA00006484"/>
    </source>
</evidence>
<dbReference type="EMBL" id="SZZP01000004">
    <property type="protein sequence ID" value="TKV82218.1"/>
    <property type="molecule type" value="Genomic_DNA"/>
</dbReference>
<keyword evidence="2" id="KW-0560">Oxidoreductase</keyword>
<evidence type="ECO:0000256" key="2">
    <source>
        <dbReference type="ARBA" id="ARBA00023002"/>
    </source>
</evidence>
<evidence type="ECO:0000256" key="4">
    <source>
        <dbReference type="SAM" id="MobiDB-lite"/>
    </source>
</evidence>
<accession>A0A4U6S595</accession>
<dbReference type="SUPFAM" id="SSF51735">
    <property type="entry name" value="NAD(P)-binding Rossmann-fold domains"/>
    <property type="match status" value="1"/>
</dbReference>
<organism evidence="5 6">
    <name type="scientific">Bradyrhizobium elkanii</name>
    <dbReference type="NCBI Taxonomy" id="29448"/>
    <lineage>
        <taxon>Bacteria</taxon>
        <taxon>Pseudomonadati</taxon>
        <taxon>Pseudomonadota</taxon>
        <taxon>Alphaproteobacteria</taxon>
        <taxon>Hyphomicrobiales</taxon>
        <taxon>Nitrobacteraceae</taxon>
        <taxon>Bradyrhizobium</taxon>
    </lineage>
</organism>